<dbReference type="AlphaFoldDB" id="A0AAV8T0I6"/>
<protein>
    <submittedName>
        <fullName evidence="1">Uncharacterized protein</fullName>
    </submittedName>
</protein>
<gene>
    <name evidence="1" type="ORF">K2173_011669</name>
</gene>
<dbReference type="PANTHER" id="PTHR47481:SF31">
    <property type="entry name" value="OS01G0873500 PROTEIN"/>
    <property type="match status" value="1"/>
</dbReference>
<name>A0AAV8T0I6_9ROSI</name>
<organism evidence="1 2">
    <name type="scientific">Erythroxylum novogranatense</name>
    <dbReference type="NCBI Taxonomy" id="1862640"/>
    <lineage>
        <taxon>Eukaryota</taxon>
        <taxon>Viridiplantae</taxon>
        <taxon>Streptophyta</taxon>
        <taxon>Embryophyta</taxon>
        <taxon>Tracheophyta</taxon>
        <taxon>Spermatophyta</taxon>
        <taxon>Magnoliopsida</taxon>
        <taxon>eudicotyledons</taxon>
        <taxon>Gunneridae</taxon>
        <taxon>Pentapetalae</taxon>
        <taxon>rosids</taxon>
        <taxon>fabids</taxon>
        <taxon>Malpighiales</taxon>
        <taxon>Erythroxylaceae</taxon>
        <taxon>Erythroxylum</taxon>
    </lineage>
</organism>
<proteinExistence type="predicted"/>
<dbReference type="Pfam" id="PF14223">
    <property type="entry name" value="Retrotran_gag_2"/>
    <property type="match status" value="1"/>
</dbReference>
<dbReference type="Proteomes" id="UP001159364">
    <property type="component" value="Linkage Group LG07"/>
</dbReference>
<evidence type="ECO:0000313" key="1">
    <source>
        <dbReference type="EMBL" id="KAJ8760257.1"/>
    </source>
</evidence>
<sequence>MVVGDTNSSPNSPSPSVINLANNSSATDSLKLSKTGQLLLRKSRMSHLLFGYGLLGYLDGSIPCPAADSPYYLAWTRQDALILLAIQATIHSSLSPTINSCSSSASAWQFLALSFANRSSTRQLSLLSSLMSLKKETMTVTTYMTRIKSIIDDLAVIGHPLEDAQVVIYVLNGLGDEFSSLAVAVHVRD</sequence>
<comment type="caution">
    <text evidence="1">The sequence shown here is derived from an EMBL/GenBank/DDBJ whole genome shotgun (WGS) entry which is preliminary data.</text>
</comment>
<reference evidence="1 2" key="1">
    <citation type="submission" date="2021-09" db="EMBL/GenBank/DDBJ databases">
        <title>Genomic insights and catalytic innovation underlie evolution of tropane alkaloids biosynthesis.</title>
        <authorList>
            <person name="Wang Y.-J."/>
            <person name="Tian T."/>
            <person name="Huang J.-P."/>
            <person name="Huang S.-X."/>
        </authorList>
    </citation>
    <scope>NUCLEOTIDE SEQUENCE [LARGE SCALE GENOMIC DNA]</scope>
    <source>
        <strain evidence="1">KIB-2018</strain>
        <tissue evidence="1">Leaf</tissue>
    </source>
</reference>
<accession>A0AAV8T0I6</accession>
<evidence type="ECO:0000313" key="2">
    <source>
        <dbReference type="Proteomes" id="UP001159364"/>
    </source>
</evidence>
<keyword evidence="2" id="KW-1185">Reference proteome</keyword>
<dbReference type="EMBL" id="JAIWQS010000007">
    <property type="protein sequence ID" value="KAJ8760257.1"/>
    <property type="molecule type" value="Genomic_DNA"/>
</dbReference>
<dbReference type="PANTHER" id="PTHR47481">
    <property type="match status" value="1"/>
</dbReference>